<keyword evidence="3" id="KW-1185">Reference proteome</keyword>
<comment type="caution">
    <text evidence="2">The sequence shown here is derived from an EMBL/GenBank/DDBJ whole genome shotgun (WGS) entry which is preliminary data.</text>
</comment>
<name>A0AAD1XHF7_EUPCR</name>
<dbReference type="AlphaFoldDB" id="A0AAD1XHF7"/>
<dbReference type="Proteomes" id="UP001295684">
    <property type="component" value="Unassembled WGS sequence"/>
</dbReference>
<dbReference type="Gene3D" id="2.60.120.820">
    <property type="entry name" value="PHR domain"/>
    <property type="match status" value="1"/>
</dbReference>
<gene>
    <name evidence="2" type="ORF">ECRASSUSDP1_LOCUS14130</name>
</gene>
<evidence type="ECO:0000313" key="2">
    <source>
        <dbReference type="EMBL" id="CAI2372796.1"/>
    </source>
</evidence>
<dbReference type="InterPro" id="IPR038648">
    <property type="entry name" value="PHR_sf"/>
</dbReference>
<reference evidence="2" key="1">
    <citation type="submission" date="2023-07" db="EMBL/GenBank/DDBJ databases">
        <authorList>
            <consortium name="AG Swart"/>
            <person name="Singh M."/>
            <person name="Singh A."/>
            <person name="Seah K."/>
            <person name="Emmerich C."/>
        </authorList>
    </citation>
    <scope>NUCLEOTIDE SEQUENCE</scope>
    <source>
        <strain evidence="2">DP1</strain>
    </source>
</reference>
<dbReference type="EMBL" id="CAMPGE010014103">
    <property type="protein sequence ID" value="CAI2372796.1"/>
    <property type="molecule type" value="Genomic_DNA"/>
</dbReference>
<evidence type="ECO:0000259" key="1">
    <source>
        <dbReference type="Pfam" id="PF08005"/>
    </source>
</evidence>
<accession>A0AAD1XHF7</accession>
<sequence>MESSNFSKQLLKQETHIWKYTFDDKHLPFTSEISSFKEKTQEELRGDSKGAILNLSESDVFRTLKEANSPVFNVDKLVYNVVKDKWFRVLDLKIDEHSNPTWVCLVERDGVETIELSTQEEFDQYESSLKLLVSINFPSGATTILEVNLKIYEKLEIALKFPFEGIGASISFYKLFFDGKEIDMKACIASIEGIHRGDTLLASEGLGKPCKFSRFSEEFYKSEWDMNLNYHDAIIFIPQKDIKFCGFTSFAASDTTEYPFRYQINIDGVIVEKEEKIATDFEDKYYCRHRLNSLYPVKAGQKIEIIGWTAKDFSNLSDYIYIYFGSQGEKYKEIQNEHMGLFVIETKDERGNWTNVSEGNFPEILYYL</sequence>
<protein>
    <recommendedName>
        <fullName evidence="1">PHR domain-containing protein</fullName>
    </recommendedName>
</protein>
<dbReference type="InterPro" id="IPR012983">
    <property type="entry name" value="PHR"/>
</dbReference>
<dbReference type="Pfam" id="PF08005">
    <property type="entry name" value="PHR"/>
    <property type="match status" value="1"/>
</dbReference>
<organism evidence="2 3">
    <name type="scientific">Euplotes crassus</name>
    <dbReference type="NCBI Taxonomy" id="5936"/>
    <lineage>
        <taxon>Eukaryota</taxon>
        <taxon>Sar</taxon>
        <taxon>Alveolata</taxon>
        <taxon>Ciliophora</taxon>
        <taxon>Intramacronucleata</taxon>
        <taxon>Spirotrichea</taxon>
        <taxon>Hypotrichia</taxon>
        <taxon>Euplotida</taxon>
        <taxon>Euplotidae</taxon>
        <taxon>Moneuplotes</taxon>
    </lineage>
</organism>
<feature type="domain" description="PHR" evidence="1">
    <location>
        <begin position="213"/>
        <end position="367"/>
    </location>
</feature>
<evidence type="ECO:0000313" key="3">
    <source>
        <dbReference type="Proteomes" id="UP001295684"/>
    </source>
</evidence>
<proteinExistence type="predicted"/>